<dbReference type="InterPro" id="IPR007110">
    <property type="entry name" value="Ig-like_dom"/>
</dbReference>
<dbReference type="InterPro" id="IPR003599">
    <property type="entry name" value="Ig_sub"/>
</dbReference>
<keyword evidence="16" id="KW-1185">Reference proteome</keyword>
<protein>
    <recommendedName>
        <fullName evidence="14">Ig-like domain-containing protein</fullName>
    </recommendedName>
</protein>
<dbReference type="InterPro" id="IPR013783">
    <property type="entry name" value="Ig-like_fold"/>
</dbReference>
<accession>A0A9Q1GAQ0</accession>
<keyword evidence="8" id="KW-1015">Disulfide bond</keyword>
<keyword evidence="9" id="KW-0325">Glycoprotein</keyword>
<dbReference type="OrthoDB" id="9394844at2759"/>
<dbReference type="PROSITE" id="PS50835">
    <property type="entry name" value="IG_LIKE"/>
    <property type="match status" value="1"/>
</dbReference>
<dbReference type="PANTHER" id="PTHR11292:SF7">
    <property type="entry name" value="T-CELL SURFACE GLYCOPROTEIN CD8 BETA CHAIN-RELATED"/>
    <property type="match status" value="1"/>
</dbReference>
<dbReference type="GO" id="GO:0009986">
    <property type="term" value="C:cell surface"/>
    <property type="evidence" value="ECO:0007669"/>
    <property type="project" value="TreeGrafter"/>
</dbReference>
<comment type="caution">
    <text evidence="15">The sequence shown here is derived from an EMBL/GenBank/DDBJ whole genome shotgun (WGS) entry which is preliminary data.</text>
</comment>
<dbReference type="Gene3D" id="2.60.40.10">
    <property type="entry name" value="Immunoglobulins"/>
    <property type="match status" value="1"/>
</dbReference>
<evidence type="ECO:0000313" key="15">
    <source>
        <dbReference type="EMBL" id="KAJ8380735.1"/>
    </source>
</evidence>
<keyword evidence="3 13" id="KW-0732">Signal</keyword>
<dbReference type="SUPFAM" id="SSF48726">
    <property type="entry name" value="Immunoglobulin"/>
    <property type="match status" value="1"/>
</dbReference>
<evidence type="ECO:0000256" key="12">
    <source>
        <dbReference type="SAM" id="Phobius"/>
    </source>
</evidence>
<evidence type="ECO:0000256" key="7">
    <source>
        <dbReference type="ARBA" id="ARBA00023136"/>
    </source>
</evidence>
<dbReference type="Pfam" id="PF07686">
    <property type="entry name" value="V-set"/>
    <property type="match status" value="1"/>
</dbReference>
<evidence type="ECO:0000256" key="10">
    <source>
        <dbReference type="ARBA" id="ARBA00023319"/>
    </source>
</evidence>
<dbReference type="AlphaFoldDB" id="A0A9Q1GAQ0"/>
<evidence type="ECO:0000256" key="3">
    <source>
        <dbReference type="ARBA" id="ARBA00022729"/>
    </source>
</evidence>
<organism evidence="15 16">
    <name type="scientific">Synaphobranchus kaupii</name>
    <name type="common">Kaup's arrowtooth eel</name>
    <dbReference type="NCBI Taxonomy" id="118154"/>
    <lineage>
        <taxon>Eukaryota</taxon>
        <taxon>Metazoa</taxon>
        <taxon>Chordata</taxon>
        <taxon>Craniata</taxon>
        <taxon>Vertebrata</taxon>
        <taxon>Euteleostomi</taxon>
        <taxon>Actinopterygii</taxon>
        <taxon>Neopterygii</taxon>
        <taxon>Teleostei</taxon>
        <taxon>Anguilliformes</taxon>
        <taxon>Synaphobranchidae</taxon>
        <taxon>Synaphobranchus</taxon>
    </lineage>
</organism>
<dbReference type="GO" id="GO:0050776">
    <property type="term" value="P:regulation of immune response"/>
    <property type="evidence" value="ECO:0007669"/>
    <property type="project" value="InterPro"/>
</dbReference>
<evidence type="ECO:0000256" key="13">
    <source>
        <dbReference type="SAM" id="SignalP"/>
    </source>
</evidence>
<dbReference type="Proteomes" id="UP001152622">
    <property type="component" value="Chromosome 1"/>
</dbReference>
<feature type="region of interest" description="Disordered" evidence="11">
    <location>
        <begin position="125"/>
        <end position="147"/>
    </location>
</feature>
<dbReference type="GO" id="GO:0016020">
    <property type="term" value="C:membrane"/>
    <property type="evidence" value="ECO:0007669"/>
    <property type="project" value="UniProtKB-SubCell"/>
</dbReference>
<keyword evidence="6" id="KW-1064">Adaptive immunity</keyword>
<dbReference type="SMART" id="SM00409">
    <property type="entry name" value="IG"/>
    <property type="match status" value="1"/>
</dbReference>
<dbReference type="InterPro" id="IPR042414">
    <property type="entry name" value="CD8B"/>
</dbReference>
<feature type="chain" id="PRO_5040152660" description="Ig-like domain-containing protein" evidence="13">
    <location>
        <begin position="25"/>
        <end position="234"/>
    </location>
</feature>
<dbReference type="InterPro" id="IPR013106">
    <property type="entry name" value="Ig_V-set"/>
</dbReference>
<dbReference type="GO" id="GO:0042288">
    <property type="term" value="F:MHC class I protein binding"/>
    <property type="evidence" value="ECO:0007669"/>
    <property type="project" value="InterPro"/>
</dbReference>
<keyword evidence="5 12" id="KW-1133">Transmembrane helix</keyword>
<reference evidence="15" key="1">
    <citation type="journal article" date="2023" name="Science">
        <title>Genome structures resolve the early diversification of teleost fishes.</title>
        <authorList>
            <person name="Parey E."/>
            <person name="Louis A."/>
            <person name="Montfort J."/>
            <person name="Bouchez O."/>
            <person name="Roques C."/>
            <person name="Iampietro C."/>
            <person name="Lluch J."/>
            <person name="Castinel A."/>
            <person name="Donnadieu C."/>
            <person name="Desvignes T."/>
            <person name="Floi Bucao C."/>
            <person name="Jouanno E."/>
            <person name="Wen M."/>
            <person name="Mejri S."/>
            <person name="Dirks R."/>
            <person name="Jansen H."/>
            <person name="Henkel C."/>
            <person name="Chen W.J."/>
            <person name="Zahm M."/>
            <person name="Cabau C."/>
            <person name="Klopp C."/>
            <person name="Thompson A.W."/>
            <person name="Robinson-Rechavi M."/>
            <person name="Braasch I."/>
            <person name="Lecointre G."/>
            <person name="Bobe J."/>
            <person name="Postlethwait J.H."/>
            <person name="Berthelot C."/>
            <person name="Roest Crollius H."/>
            <person name="Guiguen Y."/>
        </authorList>
    </citation>
    <scope>NUCLEOTIDE SEQUENCE</scope>
    <source>
        <strain evidence="15">WJC10195</strain>
    </source>
</reference>
<feature type="compositionally biased region" description="Pro residues" evidence="11">
    <location>
        <begin position="132"/>
        <end position="147"/>
    </location>
</feature>
<keyword evidence="2 12" id="KW-0812">Transmembrane</keyword>
<evidence type="ECO:0000256" key="2">
    <source>
        <dbReference type="ARBA" id="ARBA00022692"/>
    </source>
</evidence>
<evidence type="ECO:0000313" key="16">
    <source>
        <dbReference type="Proteomes" id="UP001152622"/>
    </source>
</evidence>
<evidence type="ECO:0000256" key="11">
    <source>
        <dbReference type="SAM" id="MobiDB-lite"/>
    </source>
</evidence>
<evidence type="ECO:0000256" key="8">
    <source>
        <dbReference type="ARBA" id="ARBA00023157"/>
    </source>
</evidence>
<dbReference type="CDD" id="cd00099">
    <property type="entry name" value="IgV"/>
    <property type="match status" value="1"/>
</dbReference>
<dbReference type="PANTHER" id="PTHR11292">
    <property type="entry name" value="T-CELL SURFACE GLYCOPROTEIN CD8 BETA CHAIN"/>
    <property type="match status" value="1"/>
</dbReference>
<keyword evidence="4" id="KW-0391">Immunity</keyword>
<feature type="transmembrane region" description="Helical" evidence="12">
    <location>
        <begin position="167"/>
        <end position="190"/>
    </location>
</feature>
<proteinExistence type="predicted"/>
<name>A0A9Q1GAQ0_SYNKA</name>
<dbReference type="GO" id="GO:0002250">
    <property type="term" value="P:adaptive immune response"/>
    <property type="evidence" value="ECO:0007669"/>
    <property type="project" value="UniProtKB-KW"/>
</dbReference>
<evidence type="ECO:0000256" key="6">
    <source>
        <dbReference type="ARBA" id="ARBA00023130"/>
    </source>
</evidence>
<dbReference type="EMBL" id="JAINUF010000001">
    <property type="protein sequence ID" value="KAJ8380735.1"/>
    <property type="molecule type" value="Genomic_DNA"/>
</dbReference>
<evidence type="ECO:0000256" key="4">
    <source>
        <dbReference type="ARBA" id="ARBA00022859"/>
    </source>
</evidence>
<comment type="subcellular location">
    <subcellularLocation>
        <location evidence="1">Membrane</location>
        <topology evidence="1">Single-pass type I membrane protein</topology>
    </subcellularLocation>
</comment>
<evidence type="ECO:0000256" key="9">
    <source>
        <dbReference type="ARBA" id="ARBA00023180"/>
    </source>
</evidence>
<gene>
    <name evidence="15" type="ORF">SKAU_G00015130</name>
</gene>
<keyword evidence="10" id="KW-0393">Immunoglobulin domain</keyword>
<dbReference type="GO" id="GO:0015026">
    <property type="term" value="F:coreceptor activity"/>
    <property type="evidence" value="ECO:0007669"/>
    <property type="project" value="InterPro"/>
</dbReference>
<evidence type="ECO:0000256" key="5">
    <source>
        <dbReference type="ARBA" id="ARBA00022989"/>
    </source>
</evidence>
<evidence type="ECO:0000259" key="14">
    <source>
        <dbReference type="PROSITE" id="PS50835"/>
    </source>
</evidence>
<dbReference type="InterPro" id="IPR036179">
    <property type="entry name" value="Ig-like_dom_sf"/>
</dbReference>
<dbReference type="SMART" id="SM00406">
    <property type="entry name" value="IGv"/>
    <property type="match status" value="1"/>
</dbReference>
<keyword evidence="7 12" id="KW-0472">Membrane</keyword>
<evidence type="ECO:0000256" key="1">
    <source>
        <dbReference type="ARBA" id="ARBA00004479"/>
    </source>
</evidence>
<feature type="domain" description="Ig-like" evidence="14">
    <location>
        <begin position="33"/>
        <end position="129"/>
    </location>
</feature>
<feature type="signal peptide" evidence="13">
    <location>
        <begin position="1"/>
        <end position="24"/>
    </location>
</feature>
<sequence length="234" mass="26093">MMAQGTQLWTVCLWTAVVVQSIRALTIQYPELNSNVTVDCECSGWSCQAVFWYWQPGPESPEFRFLLYHNNADKENSFDEAKYKGSRKGGTPITYSLKIFNVQESDAGCYYCQIQYLGNMQSRPGIQLQPGEKPPTTPQPPPPPKTPLPCRCRNRGINQNPQGCGYLVLWPLVGVLASLAVVLIATLFYFSRELKAFYGGLSDEAAVPVMAEVTWRQVSNVSDPGYCMLATCVL</sequence>